<dbReference type="Pfam" id="PF26305">
    <property type="entry name" value="CD_NTase_C"/>
    <property type="match status" value="1"/>
</dbReference>
<proteinExistence type="inferred from homology"/>
<dbReference type="GO" id="GO:0046486">
    <property type="term" value="P:glycerolipid metabolic process"/>
    <property type="evidence" value="ECO:0007669"/>
    <property type="project" value="UniProtKB-ARBA"/>
</dbReference>
<feature type="active site" description="Nucleophile" evidence="11">
    <location>
        <position position="425"/>
    </location>
</feature>
<keyword evidence="7 11" id="KW-0442">Lipid degradation</keyword>
<dbReference type="Pfam" id="PF01734">
    <property type="entry name" value="Patatin"/>
    <property type="match status" value="1"/>
</dbReference>
<keyword evidence="4" id="KW-0548">Nucleotidyltransferase</keyword>
<keyword evidence="5" id="KW-0547">Nucleotide-binding</keyword>
<evidence type="ECO:0000256" key="4">
    <source>
        <dbReference type="ARBA" id="ARBA00022695"/>
    </source>
</evidence>
<evidence type="ECO:0000256" key="10">
    <source>
        <dbReference type="ARBA" id="ARBA00035107"/>
    </source>
</evidence>
<evidence type="ECO:0000256" key="11">
    <source>
        <dbReference type="PROSITE-ProRule" id="PRU01161"/>
    </source>
</evidence>
<protein>
    <recommendedName>
        <fullName evidence="17">PNPLA domain-containing protein</fullName>
    </recommendedName>
</protein>
<dbReference type="PANTHER" id="PTHR24185:SF1">
    <property type="entry name" value="CALCIUM-INDEPENDENT PHOSPHOLIPASE A2-GAMMA"/>
    <property type="match status" value="1"/>
</dbReference>
<keyword evidence="8 11" id="KW-0443">Lipid metabolism</keyword>
<feature type="short sequence motif" description="GXGXXG" evidence="11">
    <location>
        <begin position="391"/>
        <end position="396"/>
    </location>
</feature>
<dbReference type="GO" id="GO:0016042">
    <property type="term" value="P:lipid catabolic process"/>
    <property type="evidence" value="ECO:0007669"/>
    <property type="project" value="UniProtKB-UniRule"/>
</dbReference>
<evidence type="ECO:0000256" key="6">
    <source>
        <dbReference type="ARBA" id="ARBA00022801"/>
    </source>
</evidence>
<feature type="domain" description="PNPLA" evidence="14">
    <location>
        <begin position="387"/>
        <end position="568"/>
    </location>
</feature>
<dbReference type="Proteomes" id="UP000278143">
    <property type="component" value="Unassembled WGS sequence"/>
</dbReference>
<evidence type="ECO:0000256" key="1">
    <source>
        <dbReference type="ARBA" id="ARBA00007227"/>
    </source>
</evidence>
<evidence type="ECO:0000313" key="16">
    <source>
        <dbReference type="Proteomes" id="UP000278143"/>
    </source>
</evidence>
<keyword evidence="16" id="KW-1185">Reference proteome</keyword>
<dbReference type="AlphaFoldDB" id="A0A4P9Z5W3"/>
<dbReference type="SUPFAM" id="SSF52151">
    <property type="entry name" value="FabD/lysophospholipase-like"/>
    <property type="match status" value="1"/>
</dbReference>
<gene>
    <name evidence="15" type="ORF">SYNPS1DRAFT_20589</name>
</gene>
<dbReference type="InterPro" id="IPR010982">
    <property type="entry name" value="Lambda_DNA-bd_dom_sf"/>
</dbReference>
<dbReference type="OrthoDB" id="1658288at2759"/>
<evidence type="ECO:0000256" key="7">
    <source>
        <dbReference type="ARBA" id="ARBA00022963"/>
    </source>
</evidence>
<dbReference type="InterPro" id="IPR010359">
    <property type="entry name" value="IrrE_HExxH"/>
</dbReference>
<dbReference type="EMBL" id="KZ989124">
    <property type="protein sequence ID" value="RKP28033.1"/>
    <property type="molecule type" value="Genomic_DNA"/>
</dbReference>
<dbReference type="InterPro" id="IPR016035">
    <property type="entry name" value="Acyl_Trfase/lysoPLipase"/>
</dbReference>
<evidence type="ECO:0000259" key="13">
    <source>
        <dbReference type="PROSITE" id="PS50943"/>
    </source>
</evidence>
<evidence type="ECO:0000256" key="5">
    <source>
        <dbReference type="ARBA" id="ARBA00022741"/>
    </source>
</evidence>
<feature type="region of interest" description="Disordered" evidence="12">
    <location>
        <begin position="305"/>
        <end position="324"/>
    </location>
</feature>
<evidence type="ECO:0000256" key="12">
    <source>
        <dbReference type="SAM" id="MobiDB-lite"/>
    </source>
</evidence>
<dbReference type="InterPro" id="IPR006116">
    <property type="entry name" value="NT_2-5OAS_ClassI-CCAase"/>
</dbReference>
<feature type="active site" description="Proton acceptor" evidence="11">
    <location>
        <position position="555"/>
    </location>
</feature>
<dbReference type="InterPro" id="IPR001387">
    <property type="entry name" value="Cro/C1-type_HTH"/>
</dbReference>
<dbReference type="GO" id="GO:0004620">
    <property type="term" value="F:phospholipase activity"/>
    <property type="evidence" value="ECO:0007669"/>
    <property type="project" value="TreeGrafter"/>
</dbReference>
<dbReference type="PROSITE" id="PS51635">
    <property type="entry name" value="PNPLA"/>
    <property type="match status" value="1"/>
</dbReference>
<dbReference type="Gene3D" id="1.10.10.2910">
    <property type="match status" value="1"/>
</dbReference>
<keyword evidence="6 11" id="KW-0378">Hydrolase</keyword>
<dbReference type="SUPFAM" id="SSF47413">
    <property type="entry name" value="lambda repressor-like DNA-binding domains"/>
    <property type="match status" value="1"/>
</dbReference>
<evidence type="ECO:0008006" key="17">
    <source>
        <dbReference type="Google" id="ProtNLM"/>
    </source>
</evidence>
<dbReference type="InterPro" id="IPR002641">
    <property type="entry name" value="PNPLA_dom"/>
</dbReference>
<dbReference type="CDD" id="cd00093">
    <property type="entry name" value="HTH_XRE"/>
    <property type="match status" value="1"/>
</dbReference>
<comment type="similarity">
    <text evidence="1">Belongs to the short-chain fatty acyl-CoA assimilation regulator (ScfR) family.</text>
</comment>
<name>A0A4P9Z5W3_9FUNG</name>
<dbReference type="GO" id="GO:0006631">
    <property type="term" value="P:fatty acid metabolic process"/>
    <property type="evidence" value="ECO:0007669"/>
    <property type="project" value="TreeGrafter"/>
</dbReference>
<dbReference type="Pfam" id="PF06114">
    <property type="entry name" value="Peptidase_M78"/>
    <property type="match status" value="1"/>
</dbReference>
<evidence type="ECO:0000256" key="9">
    <source>
        <dbReference type="ARBA" id="ARBA00023118"/>
    </source>
</evidence>
<keyword evidence="9" id="KW-0051">Antiviral defense</keyword>
<dbReference type="Gene3D" id="1.10.260.40">
    <property type="entry name" value="lambda repressor-like DNA-binding domains"/>
    <property type="match status" value="1"/>
</dbReference>
<dbReference type="InterPro" id="IPR058909">
    <property type="entry name" value="CD_NTase_C"/>
</dbReference>
<dbReference type="CDD" id="cd05400">
    <property type="entry name" value="NT_2-5OAS_ClassI-CCAase"/>
    <property type="match status" value="1"/>
</dbReference>
<feature type="short sequence motif" description="GXSXG" evidence="11">
    <location>
        <begin position="423"/>
        <end position="427"/>
    </location>
</feature>
<organism evidence="15 16">
    <name type="scientific">Syncephalis pseudoplumigaleata</name>
    <dbReference type="NCBI Taxonomy" id="1712513"/>
    <lineage>
        <taxon>Eukaryota</taxon>
        <taxon>Fungi</taxon>
        <taxon>Fungi incertae sedis</taxon>
        <taxon>Zoopagomycota</taxon>
        <taxon>Zoopagomycotina</taxon>
        <taxon>Zoopagomycetes</taxon>
        <taxon>Zoopagales</taxon>
        <taxon>Piptocephalidaceae</taxon>
        <taxon>Syncephalis</taxon>
    </lineage>
</organism>
<dbReference type="PROSITE" id="PS50943">
    <property type="entry name" value="HTH_CROC1"/>
    <property type="match status" value="1"/>
</dbReference>
<evidence type="ECO:0000256" key="3">
    <source>
        <dbReference type="ARBA" id="ARBA00022679"/>
    </source>
</evidence>
<evidence type="ECO:0000259" key="14">
    <source>
        <dbReference type="PROSITE" id="PS51635"/>
    </source>
</evidence>
<evidence type="ECO:0000256" key="8">
    <source>
        <dbReference type="ARBA" id="ARBA00023098"/>
    </source>
</evidence>
<evidence type="ECO:0000256" key="2">
    <source>
        <dbReference type="ARBA" id="ARBA00009802"/>
    </source>
</evidence>
<comment type="similarity">
    <text evidence="2">Belongs to the MBF1 family.</text>
</comment>
<comment type="function">
    <text evidence="10">Transcriptional coactivator that stimulates GCN4-dependent transcriptional activity by bridging the DNA-binding region of GCN4 and TBP (SPT15), thereby recruiting TBP to GCN4-bound promoters. Involved in induction of the ribosome quality control (RQC) pathway; a pathway that degrades nascent peptide chains during problematic translation. Required to prevent stalled ribosomes from frameshifting.</text>
</comment>
<keyword evidence="3" id="KW-0808">Transferase</keyword>
<sequence>MGVWLRGLREGSKLTLRDLAQRSEVDHAYIHRLETGAKESPSDEVVNKLSVALSPTERDAEIFRFLANHPNVDVDMLNFVRENADVTFAEFHMLTTVVNRGTRPDYATSLARIPMKAREFITSCGPSALPVLVERYAAEIGGSIKQETLGENEDAWSVRLPSGKYRICVNCAHNSRRQRFSICHEVAHAVLGIPADHAQPSWRYTQRPQGEIFCDTFAAELLLPYKLFKPRVDMADMGLAAVNALADEFDASLISTGSRFATFSRVPCAFVLAEGGKVRYSARSAALRDARAWIKSGSAIPTSSYSARARAGENPTGPEEAAPEEWFEDWEREGALYEDVLHLDRWDQTLTLLWFEDDEVPPPRPERKQWEERSYGLRELDEHCRVLSLDGGGAKGFYTLGALKEIEALVGCPLFEKFDLIYGTSTGAIIAALLGLGKSVEEIRTLYRDHVVKVMAAWLPSSKTAALEELAADVFGELKFDAFKTDIGIVGTRWLEERPIIFKTNRRQAFSGKASFEAGFGCTIADAVIGSCSAYPFFEKKFVLTGHGERIEVRDGGFVANNPALFAIVDATESLGFPRTDVRVVSIGVGEYPPPKLPTWSVRKWASKLPTMVFLQKTMEISTQSMDQLRKVLFREVQTVRIHNKYTQPELATDMLEVDLDKLNTLEDVVAIAESQLDTWSQQGKTAQFTTTYNSIREKLLDGHAPYPVKNVEIRLQGSYGNDTNVWADSDVDIVLKHTGAFYHDLSEMPAEKQQAFTKAYGADAAYGYHHFKTDALKWINGLYKDDVDSYGKKAVKVRGNGNRRNADIIICQEFRRYRDFNGIGHEEFAEGIAFYIGNQRIENFPKQHSDNCTAKHQETGNFKHMVRIFKNMRNRMIENGFLAEGIAPSYFIEGMLWNVPKDKFAGTYAEAWVACFNWIVTTDKTKLTTASGLHWLVRDNSPVCWPTANFNTFTAALKKYWES</sequence>
<dbReference type="Gene3D" id="3.40.1090.10">
    <property type="entry name" value="Cytosolic phospholipase A2 catalytic domain"/>
    <property type="match status" value="1"/>
</dbReference>
<accession>A0A4P9Z5W3</accession>
<dbReference type="GO" id="GO:0016020">
    <property type="term" value="C:membrane"/>
    <property type="evidence" value="ECO:0007669"/>
    <property type="project" value="TreeGrafter"/>
</dbReference>
<dbReference type="CDD" id="cd07199">
    <property type="entry name" value="Pat17_PNPLA8_PNPLA9_like"/>
    <property type="match status" value="1"/>
</dbReference>
<dbReference type="PANTHER" id="PTHR24185">
    <property type="entry name" value="CALCIUM-INDEPENDENT PHOSPHOLIPASE A2-GAMMA"/>
    <property type="match status" value="1"/>
</dbReference>
<reference evidence="16" key="1">
    <citation type="journal article" date="2018" name="Nat. Microbiol.">
        <title>Leveraging single-cell genomics to expand the fungal tree of life.</title>
        <authorList>
            <person name="Ahrendt S.R."/>
            <person name="Quandt C.A."/>
            <person name="Ciobanu D."/>
            <person name="Clum A."/>
            <person name="Salamov A."/>
            <person name="Andreopoulos B."/>
            <person name="Cheng J.F."/>
            <person name="Woyke T."/>
            <person name="Pelin A."/>
            <person name="Henrissat B."/>
            <person name="Reynolds N.K."/>
            <person name="Benny G.L."/>
            <person name="Smith M.E."/>
            <person name="James T.Y."/>
            <person name="Grigoriev I.V."/>
        </authorList>
    </citation>
    <scope>NUCLEOTIDE SEQUENCE [LARGE SCALE GENOMIC DNA]</scope>
    <source>
        <strain evidence="16">Benny S71-1</strain>
    </source>
</reference>
<feature type="domain" description="HTH cro/C1-type" evidence="13">
    <location>
        <begin position="5"/>
        <end position="58"/>
    </location>
</feature>
<evidence type="ECO:0000313" key="15">
    <source>
        <dbReference type="EMBL" id="RKP28033.1"/>
    </source>
</evidence>
<dbReference type="GO" id="GO:0016779">
    <property type="term" value="F:nucleotidyltransferase activity"/>
    <property type="evidence" value="ECO:0007669"/>
    <property type="project" value="InterPro"/>
</dbReference>
<dbReference type="SMART" id="SM00530">
    <property type="entry name" value="HTH_XRE"/>
    <property type="match status" value="1"/>
</dbReference>
<dbReference type="GO" id="GO:0003677">
    <property type="term" value="F:DNA binding"/>
    <property type="evidence" value="ECO:0007669"/>
    <property type="project" value="InterPro"/>
</dbReference>
<feature type="short sequence motif" description="DGA/G" evidence="11">
    <location>
        <begin position="555"/>
        <end position="557"/>
    </location>
</feature>
<dbReference type="Pfam" id="PF13560">
    <property type="entry name" value="HTH_31"/>
    <property type="match status" value="1"/>
</dbReference>